<feature type="domain" description="Bacterial toxin 44" evidence="1">
    <location>
        <begin position="1078"/>
        <end position="1174"/>
    </location>
</feature>
<dbReference type="Gene3D" id="2.180.10.10">
    <property type="entry name" value="RHS repeat-associated core"/>
    <property type="match status" value="1"/>
</dbReference>
<dbReference type="InterPro" id="IPR022385">
    <property type="entry name" value="Rhs_assc_core"/>
</dbReference>
<evidence type="ECO:0000259" key="2">
    <source>
        <dbReference type="Pfam" id="PF20041"/>
    </source>
</evidence>
<dbReference type="STRING" id="332977.SAMN05421740_1023"/>
<keyword evidence="4" id="KW-1185">Reference proteome</keyword>
<proteinExistence type="predicted"/>
<evidence type="ECO:0000313" key="3">
    <source>
        <dbReference type="EMBL" id="SEK53170.1"/>
    </source>
</evidence>
<evidence type="ECO:0000259" key="1">
    <source>
        <dbReference type="Pfam" id="PF15607"/>
    </source>
</evidence>
<dbReference type="InterPro" id="IPR045619">
    <property type="entry name" value="DUF6443"/>
</dbReference>
<dbReference type="EMBL" id="FNZR01000002">
    <property type="protein sequence ID" value="SEK53170.1"/>
    <property type="molecule type" value="Genomic_DNA"/>
</dbReference>
<dbReference type="AlphaFoldDB" id="A0A1H7HVL9"/>
<dbReference type="Pfam" id="PF15607">
    <property type="entry name" value="Ntox44"/>
    <property type="match status" value="1"/>
</dbReference>
<protein>
    <submittedName>
        <fullName evidence="3">RHS repeat-associated core domain-containing protein</fullName>
    </submittedName>
</protein>
<name>A0A1H7HVL9_9SPHI</name>
<feature type="domain" description="DUF6443" evidence="2">
    <location>
        <begin position="106"/>
        <end position="233"/>
    </location>
</feature>
<dbReference type="PANTHER" id="PTHR32305:SF15">
    <property type="entry name" value="PROTEIN RHSA-RELATED"/>
    <property type="match status" value="1"/>
</dbReference>
<dbReference type="Proteomes" id="UP000198916">
    <property type="component" value="Unassembled WGS sequence"/>
</dbReference>
<dbReference type="PANTHER" id="PTHR32305">
    <property type="match status" value="1"/>
</dbReference>
<reference evidence="4" key="1">
    <citation type="submission" date="2016-10" db="EMBL/GenBank/DDBJ databases">
        <authorList>
            <person name="Varghese N."/>
            <person name="Submissions S."/>
        </authorList>
    </citation>
    <scope>NUCLEOTIDE SEQUENCE [LARGE SCALE GENOMIC DNA]</scope>
    <source>
        <strain evidence="4">Jip14</strain>
    </source>
</reference>
<gene>
    <name evidence="3" type="ORF">SAMN05421740_1023</name>
</gene>
<evidence type="ECO:0000313" key="4">
    <source>
        <dbReference type="Proteomes" id="UP000198916"/>
    </source>
</evidence>
<dbReference type="Pfam" id="PF20041">
    <property type="entry name" value="DUF6443"/>
    <property type="match status" value="1"/>
</dbReference>
<dbReference type="InterPro" id="IPR050708">
    <property type="entry name" value="T6SS_VgrG/RHS"/>
</dbReference>
<accession>A0A1H7HVL9</accession>
<sequence length="1176" mass="128608">MKTTGNSHTVRHVAGAVLYALATVLVLALLTEATSAQLVLNRAGATGEYTAPTTVTLSPGFQSTGNFRASIAAAAPALGLGGSTNQNYVQRTVYLRGFGDAPPAAGALTVADALRDITYHDGLGRPVQELGVKAAPNQRDVAVPIVYDSYGRQHRDYLPYATATGAGGAFKANAAAQQAAYYNSPPAGVVKIDAVTGYGTPSFGERRYEASPLGRVLEQGFPGGAWQPGSRTATGGRTAVAEYAANDAVAGFGANSRRVARYGVTLSAQGTPTLALASNAIYGAGELYVAVTKDENWVPADGRSGTGEEYTDKQGRVVLKRAYNGSAVVSTYYVYNDFGQLAFVLTPGSSPDRGSLPAAGTARNAWLSDHVYQYKYDQRGRLVEKKVPGKGREFLVYNRLDQVVATQDSVQRGKSPQQWTAVKYDAHGRVVRKVQWRHQGSTANGDRRTAVQDSAYLITGANQWEERNAAGTAYTNRSWPRGNTAVLTEQFYDDYDVAGLPAAYKRTDYSAMTKGLPTVSRVQVLGTTQYLWSAVYYDDRGNAVREYRQHYKGGGTAGANNYDDVATEYSFTRQALASTRRHYASGSLSATVKTEHAYDHRERLADTWKSVDGGTRTLVSRNVYNELGQLYRRQLHSTNGTSFAETVTYGYNARGWLLKAVSPKFQQTLLYEDTTAVAMRQFNGNISRQGWRHGTGTVQGYAYTYDRLGRLLSGVSGSRNETAVYDAMGNIRSLSHDGAAMAYEYSPLGSNRLDRITGVGTAYAYDGNGNMTRDGRQNLSVAYNELNLPVSVGTSAAYTYDATGRKLRSEVSGTATDYIDGIEWEGGTLNLIRMEEGRMVKSGGNYVYDYMLRDHLGNTRSGFSSDATGVAKFVTDYYPFGRSHSGGATTSPKNRYLYNGKELQEVSGYYDYGARFYDPVIGRWGSVDPLAEKHFNLTPYNYVLNNPLIYIDPFGLDTLLYNQDTGKLLDRKLGEGKSAIYTVSGDYDEENIWGSASPLVYQVGQRSGGVSGKSFRNNHPLKGIGTQVGGQVYLEDLLDMTSEFNTLIADKMGLFESLNDYSSSWGYISPKFLVFKDWVTDNGPFDLKSLKRSNETSYAAIVIGEWSILNGELRRYDDYGNMSYGAWGRSAGFTTKDLIRGSNLNQIWKGMFGKTNMGGDETRDVNMILRGIREFR</sequence>
<dbReference type="InterPro" id="IPR028946">
    <property type="entry name" value="Ntox44"/>
</dbReference>
<dbReference type="NCBIfam" id="TIGR03696">
    <property type="entry name" value="Rhs_assc_core"/>
    <property type="match status" value="1"/>
</dbReference>
<organism evidence="3 4">
    <name type="scientific">Parapedobacter koreensis</name>
    <dbReference type="NCBI Taxonomy" id="332977"/>
    <lineage>
        <taxon>Bacteria</taxon>
        <taxon>Pseudomonadati</taxon>
        <taxon>Bacteroidota</taxon>
        <taxon>Sphingobacteriia</taxon>
        <taxon>Sphingobacteriales</taxon>
        <taxon>Sphingobacteriaceae</taxon>
        <taxon>Parapedobacter</taxon>
    </lineage>
</organism>